<feature type="transmembrane region" description="Helical" evidence="1">
    <location>
        <begin position="134"/>
        <end position="153"/>
    </location>
</feature>
<dbReference type="PANTHER" id="PTHR16214">
    <property type="entry name" value="TRANSMEMBRANE PROTEIN 260"/>
    <property type="match status" value="1"/>
</dbReference>
<reference evidence="2" key="1">
    <citation type="submission" date="2018-05" db="EMBL/GenBank/DDBJ databases">
        <authorList>
            <person name="Lanie J.A."/>
            <person name="Ng W.-L."/>
            <person name="Kazmierczak K.M."/>
            <person name="Andrzejewski T.M."/>
            <person name="Davidsen T.M."/>
            <person name="Wayne K.J."/>
            <person name="Tettelin H."/>
            <person name="Glass J.I."/>
            <person name="Rusch D."/>
            <person name="Podicherti R."/>
            <person name="Tsui H.-C.T."/>
            <person name="Winkler M.E."/>
        </authorList>
    </citation>
    <scope>NUCLEOTIDE SEQUENCE</scope>
</reference>
<dbReference type="InterPro" id="IPR021280">
    <property type="entry name" value="TMEM260-like"/>
</dbReference>
<keyword evidence="1" id="KW-0812">Transmembrane</keyword>
<sequence length="223" mass="24293">MMGRQSKASPKLVPRADSEPVVSVDKPPYAWALMTTLAVGLLYAVTLSPTTAFWDTSEYIATGHGLGIPHPPGNPLFLILARTWDLLLTPFGLAVATRINLFSALMGSLAHGLWFMAVYHILGFFSEERRFRIIGGLAAVAVSATAFTVWNQSNVNEKVYTVSLLTVALLTWLAFHWRENLGRGRDDNVLVLMAFILALSVGNHLMAFLAAPALGVFVLLLSP</sequence>
<evidence type="ECO:0000256" key="1">
    <source>
        <dbReference type="SAM" id="Phobius"/>
    </source>
</evidence>
<dbReference type="PANTHER" id="PTHR16214:SF3">
    <property type="entry name" value="TRANSMEMBRANE PROTEIN 260"/>
    <property type="match status" value="1"/>
</dbReference>
<evidence type="ECO:0008006" key="3">
    <source>
        <dbReference type="Google" id="ProtNLM"/>
    </source>
</evidence>
<name>A0A382LHS4_9ZZZZ</name>
<organism evidence="2">
    <name type="scientific">marine metagenome</name>
    <dbReference type="NCBI Taxonomy" id="408172"/>
    <lineage>
        <taxon>unclassified sequences</taxon>
        <taxon>metagenomes</taxon>
        <taxon>ecological metagenomes</taxon>
    </lineage>
</organism>
<proteinExistence type="predicted"/>
<keyword evidence="1" id="KW-1133">Transmembrane helix</keyword>
<keyword evidence="1" id="KW-0472">Membrane</keyword>
<evidence type="ECO:0000313" key="2">
    <source>
        <dbReference type="EMBL" id="SVC34727.1"/>
    </source>
</evidence>
<feature type="transmembrane region" description="Helical" evidence="1">
    <location>
        <begin position="101"/>
        <end position="122"/>
    </location>
</feature>
<protein>
    <recommendedName>
        <fullName evidence="3">DUF2723 domain-containing protein</fullName>
    </recommendedName>
</protein>
<feature type="transmembrane region" description="Helical" evidence="1">
    <location>
        <begin position="189"/>
        <end position="221"/>
    </location>
</feature>
<feature type="non-terminal residue" evidence="2">
    <location>
        <position position="223"/>
    </location>
</feature>
<dbReference type="AlphaFoldDB" id="A0A382LHS4"/>
<feature type="transmembrane region" description="Helical" evidence="1">
    <location>
        <begin position="29"/>
        <end position="54"/>
    </location>
</feature>
<dbReference type="InterPro" id="IPR052724">
    <property type="entry name" value="GT117_domain-containing"/>
</dbReference>
<dbReference type="Pfam" id="PF11028">
    <property type="entry name" value="TMEM260-like"/>
    <property type="match status" value="1"/>
</dbReference>
<gene>
    <name evidence="2" type="ORF">METZ01_LOCUS287581</name>
</gene>
<feature type="transmembrane region" description="Helical" evidence="1">
    <location>
        <begin position="159"/>
        <end position="177"/>
    </location>
</feature>
<dbReference type="EMBL" id="UINC01086349">
    <property type="protein sequence ID" value="SVC34727.1"/>
    <property type="molecule type" value="Genomic_DNA"/>
</dbReference>
<accession>A0A382LHS4</accession>